<gene>
    <name evidence="4" type="ordered locus">KOX_22470</name>
</gene>
<accession>A0A0H3HCN2</accession>
<dbReference type="EMBL" id="CP003218">
    <property type="protein sequence ID" value="AEX06214.1"/>
    <property type="molecule type" value="Genomic_DNA"/>
</dbReference>
<dbReference type="HOGENOM" id="CLU_089334_0_0_6"/>
<evidence type="ECO:0000256" key="2">
    <source>
        <dbReference type="SAM" id="Phobius"/>
    </source>
</evidence>
<dbReference type="PATRIC" id="fig|1006551.4.peg.4499"/>
<sequence>MPENNQPQLVPPQLIWLNTKNTIWMEIPRYEGVIWWGMLGGAFIVFLFIIFVTPFFYSILGDFPDMFAVINCSGMFFVLISSLFVFLKSYFWAARDQPIRLNQKRRKIYTFDYKRKWWNPWARWPATVKAYHWADIHGEMRFSSDRYTGGFQLFASVCQPGTLNVVERFQIASGSPAQLQQLWSYLCLYMQGESVPDEAVNKGRPDFWCPRKADKWPAEMECESTTAPDSELSPPRACSELSDKTVNRQC</sequence>
<reference evidence="4 5" key="1">
    <citation type="journal article" date="2012" name="J. Bacteriol.">
        <title>Complete genome sequence of Klebsiella oxytoca KCTC 1686, used in production of 2,3-butanediol.</title>
        <authorList>
            <person name="Shin S.H."/>
            <person name="Kim S."/>
            <person name="Kim J.Y."/>
            <person name="Lee S."/>
            <person name="Um Y."/>
            <person name="Oh M.K."/>
            <person name="Kim Y.R."/>
            <person name="Lee J."/>
            <person name="Yang K.S."/>
        </authorList>
    </citation>
    <scope>NUCLEOTIDE SEQUENCE [LARGE SCALE GENOMIC DNA]</scope>
    <source>
        <strain evidence="5">ATCC 8724 / DSM 4798 / JCM 20051 / NBRC 3318 / NRRL B-199 / KCTC 1686</strain>
    </source>
</reference>
<dbReference type="Pfam" id="PF20455">
    <property type="entry name" value="DUF6708"/>
    <property type="match status" value="1"/>
</dbReference>
<evidence type="ECO:0000313" key="4">
    <source>
        <dbReference type="EMBL" id="AEX06214.1"/>
    </source>
</evidence>
<evidence type="ECO:0000259" key="3">
    <source>
        <dbReference type="Pfam" id="PF20455"/>
    </source>
</evidence>
<keyword evidence="2" id="KW-1133">Transmembrane helix</keyword>
<feature type="domain" description="DUF6708" evidence="3">
    <location>
        <begin position="77"/>
        <end position="198"/>
    </location>
</feature>
<dbReference type="InterPro" id="IPR046554">
    <property type="entry name" value="DUF6708"/>
</dbReference>
<keyword evidence="2" id="KW-0472">Membrane</keyword>
<evidence type="ECO:0000256" key="1">
    <source>
        <dbReference type="SAM" id="MobiDB-lite"/>
    </source>
</evidence>
<feature type="compositionally biased region" description="Basic and acidic residues" evidence="1">
    <location>
        <begin position="241"/>
        <end position="250"/>
    </location>
</feature>
<dbReference type="KEGG" id="kox:KOX_22470"/>
<dbReference type="RefSeq" id="WP_014229660.1">
    <property type="nucleotide sequence ID" value="NC_016612.1"/>
</dbReference>
<keyword evidence="2" id="KW-0812">Transmembrane</keyword>
<feature type="transmembrane region" description="Helical" evidence="2">
    <location>
        <begin position="33"/>
        <end position="60"/>
    </location>
</feature>
<evidence type="ECO:0000313" key="5">
    <source>
        <dbReference type="Proteomes" id="UP000007843"/>
    </source>
</evidence>
<dbReference type="AlphaFoldDB" id="A0A0H3HCN2"/>
<proteinExistence type="predicted"/>
<name>A0A0H3HCN2_KLEM8</name>
<dbReference type="Proteomes" id="UP000007843">
    <property type="component" value="Chromosome"/>
</dbReference>
<organism evidence="4 5">
    <name type="scientific">Klebsiella michiganensis (strain ATCC 8724 / DSM 4798 / JCM 20051 / NBRC 3318 / NRRL B-199 / KCTC 1686 / BUCSAV 143 / CCM 1901)</name>
    <dbReference type="NCBI Taxonomy" id="1006551"/>
    <lineage>
        <taxon>Bacteria</taxon>
        <taxon>Pseudomonadati</taxon>
        <taxon>Pseudomonadota</taxon>
        <taxon>Gammaproteobacteria</taxon>
        <taxon>Enterobacterales</taxon>
        <taxon>Enterobacteriaceae</taxon>
        <taxon>Klebsiella/Raoultella group</taxon>
        <taxon>Klebsiella</taxon>
    </lineage>
</organism>
<protein>
    <recommendedName>
        <fullName evidence="3">DUF6708 domain-containing protein</fullName>
    </recommendedName>
</protein>
<feature type="region of interest" description="Disordered" evidence="1">
    <location>
        <begin position="220"/>
        <end position="250"/>
    </location>
</feature>
<feature type="transmembrane region" description="Helical" evidence="2">
    <location>
        <begin position="66"/>
        <end position="87"/>
    </location>
</feature>